<protein>
    <submittedName>
        <fullName evidence="1">MFS transporter</fullName>
    </submittedName>
</protein>
<dbReference type="EMBL" id="CP021417">
    <property type="protein sequence ID" value="WCV10736.1"/>
    <property type="molecule type" value="Genomic_DNA"/>
</dbReference>
<gene>
    <name evidence="1" type="ORF">CBE74_12270</name>
</gene>
<reference evidence="1 2" key="1">
    <citation type="journal article" date="2014" name="BMC Vet. Res.">
        <title>First report of Corynebacterium pseudotuberculosis from caseous lymphadenitis lesions in Black Alentejano pig (Sus scrofa domesticus).</title>
        <authorList>
            <person name="Oliveira M."/>
            <person name="Barroco C."/>
            <person name="Mottola C."/>
            <person name="Santos R."/>
            <person name="Lemsaddek A."/>
            <person name="Tavares L."/>
            <person name="Semedo-Lemsaddek T."/>
        </authorList>
    </citation>
    <scope>NUCLEOTIDE SEQUENCE [LARGE SCALE GENOMIC DNA]</scope>
    <source>
        <strain evidence="1 2">PO100/5</strain>
    </source>
</reference>
<evidence type="ECO:0000313" key="1">
    <source>
        <dbReference type="EMBL" id="WCV10736.1"/>
    </source>
</evidence>
<reference evidence="1 2" key="4">
    <citation type="journal article" date="2020" name="PLoS ONE">
        <title>Taxonomic classification of strain PO100/5 shows a broader geographic distribution and genetic markers of the recently described Corynebacterium silvaticum.</title>
        <authorList>
            <person name="Viana M.V.C."/>
            <person name="Profeta R."/>
            <person name="da Silva A.L."/>
            <person name="Hurtado R."/>
            <person name="Cerqueira J.C."/>
            <person name="Ribeiro B.F.S."/>
            <person name="Almeida M.O."/>
            <person name="Morais-Rodrigues F."/>
            <person name="Soares S.C."/>
            <person name="Oliveira M."/>
            <person name="Tavares L."/>
            <person name="Figueiredo H."/>
            <person name="Wattam A.R."/>
            <person name="Barh D."/>
            <person name="Ghosh P."/>
            <person name="Silva A."/>
            <person name="Azevedo V."/>
        </authorList>
    </citation>
    <scope>NUCLEOTIDE SEQUENCE [LARGE SCALE GENOMIC DNA]</scope>
    <source>
        <strain evidence="1 2">PO100/5</strain>
    </source>
</reference>
<proteinExistence type="predicted"/>
<dbReference type="Proteomes" id="UP000195652">
    <property type="component" value="Chromosome"/>
</dbReference>
<reference evidence="1 2" key="3">
    <citation type="journal article" date="2020" name="Int. J. Syst. Evol. Microbiol.">
        <title>Corynebacterium silvaticum sp. nov., a unique group of NTTB corynebacteria in wild boar and roe deer.</title>
        <authorList>
            <person name="Dangel A."/>
            <person name="Berger A."/>
            <person name="Rau J."/>
            <person name="Eisenberg T."/>
            <person name="Kampfer P."/>
            <person name="Margos G."/>
            <person name="Contzen M."/>
            <person name="Busse H.J."/>
            <person name="Konrad R."/>
            <person name="Peters M."/>
            <person name="Sting R."/>
            <person name="Sing A."/>
        </authorList>
    </citation>
    <scope>NUCLEOTIDE SEQUENCE [LARGE SCALE GENOMIC DNA]</scope>
    <source>
        <strain evidence="1 2">PO100/5</strain>
    </source>
</reference>
<evidence type="ECO:0000313" key="2">
    <source>
        <dbReference type="Proteomes" id="UP000195652"/>
    </source>
</evidence>
<sequence length="272" mass="31048">MWHAHVLDTHTYHEAYDHIFDYYLHHNPHFGGNFSENMHASTSHLKRCCHDIQNIWEGSIGKQRVTEMFEIFSRYWRVVLPASGSLLLASLTGGLSGDLFNLLITRELGWESSKLSIIYFLMLLSVPIQMLGPSLARQAGYRKMMSTGVTVMLICLVIMLFAVWYPASKFHQLFLLGMCAVVVEIAYSLSFGTVWSAWISEIVSREKRPGVMAITSIISQCSMIDHRICHTDSYFSRAGIENFLLCISHSHYRIHNKCTHRDQGTANGRRDA</sequence>
<organism evidence="1 2">
    <name type="scientific">Corynebacterium silvaticum</name>
    <dbReference type="NCBI Taxonomy" id="2320431"/>
    <lineage>
        <taxon>Bacteria</taxon>
        <taxon>Bacillati</taxon>
        <taxon>Actinomycetota</taxon>
        <taxon>Actinomycetes</taxon>
        <taxon>Mycobacteriales</taxon>
        <taxon>Corynebacteriaceae</taxon>
        <taxon>Corynebacterium</taxon>
    </lineage>
</organism>
<accession>A0ACD4PYG5</accession>
<reference evidence="1 2" key="2">
    <citation type="journal article" date="2020" name="Antonie Van Leeuwenhoek">
        <title>Phylogenomic characterisation of a novel corynebacterial species pathogenic to animals.</title>
        <authorList>
            <person name="Moller J."/>
            <person name="Musella L."/>
            <person name="Melnikov V."/>
            <person name="Geissdorfer W."/>
            <person name="Burkovski A."/>
            <person name="Sangal V."/>
        </authorList>
    </citation>
    <scope>NUCLEOTIDE SEQUENCE [LARGE SCALE GENOMIC DNA]</scope>
    <source>
        <strain evidence="1 2">PO100/5</strain>
    </source>
</reference>
<keyword evidence="2" id="KW-1185">Reference proteome</keyword>
<name>A0ACD4PYG5_9CORY</name>